<protein>
    <recommendedName>
        <fullName evidence="5">DUF4352 domain-containing protein</fullName>
    </recommendedName>
</protein>
<sequence length="186" mass="19207">MRRVVLAAILAATAAVSGACSSSTFGSDEHRRTHAPAGSAAGPVPTSQQFDRPFPVAGESWDATVTLSNLRIVPASAYADTVLAVDVRAVQSAGQPEIGPASITAYSPSGAQFERIENPAGLIPDPLVPTVMTSPGQEIRGMVAWKMPATDRIGRLEVTTPRTLASVTVTLQPVDPAVQTTTSSAS</sequence>
<accession>A0ABV9PRW3</accession>
<comment type="caution">
    <text evidence="3">The sequence shown here is derived from an EMBL/GenBank/DDBJ whole genome shotgun (WGS) entry which is preliminary data.</text>
</comment>
<dbReference type="RefSeq" id="WP_344994889.1">
    <property type="nucleotide sequence ID" value="NZ_BAABCD010000048.1"/>
</dbReference>
<gene>
    <name evidence="3" type="ORF">ACFO7U_12940</name>
</gene>
<reference evidence="4" key="1">
    <citation type="journal article" date="2019" name="Int. J. Syst. Evol. Microbiol.">
        <title>The Global Catalogue of Microorganisms (GCM) 10K type strain sequencing project: providing services to taxonomists for standard genome sequencing and annotation.</title>
        <authorList>
            <consortium name="The Broad Institute Genomics Platform"/>
            <consortium name="The Broad Institute Genome Sequencing Center for Infectious Disease"/>
            <person name="Wu L."/>
            <person name="Ma J."/>
        </authorList>
    </citation>
    <scope>NUCLEOTIDE SEQUENCE [LARGE SCALE GENOMIC DNA]</scope>
    <source>
        <strain evidence="4">JCM 11882</strain>
    </source>
</reference>
<dbReference type="PROSITE" id="PS51257">
    <property type="entry name" value="PROKAR_LIPOPROTEIN"/>
    <property type="match status" value="1"/>
</dbReference>
<feature type="signal peptide" evidence="2">
    <location>
        <begin position="1"/>
        <end position="19"/>
    </location>
</feature>
<evidence type="ECO:0000256" key="1">
    <source>
        <dbReference type="SAM" id="MobiDB-lite"/>
    </source>
</evidence>
<evidence type="ECO:0008006" key="5">
    <source>
        <dbReference type="Google" id="ProtNLM"/>
    </source>
</evidence>
<dbReference type="EMBL" id="JBHSHP010000051">
    <property type="protein sequence ID" value="MFC4755675.1"/>
    <property type="molecule type" value="Genomic_DNA"/>
</dbReference>
<keyword evidence="4" id="KW-1185">Reference proteome</keyword>
<keyword evidence="2" id="KW-0732">Signal</keyword>
<evidence type="ECO:0000256" key="2">
    <source>
        <dbReference type="SAM" id="SignalP"/>
    </source>
</evidence>
<feature type="chain" id="PRO_5046713560" description="DUF4352 domain-containing protein" evidence="2">
    <location>
        <begin position="20"/>
        <end position="186"/>
    </location>
</feature>
<feature type="region of interest" description="Disordered" evidence="1">
    <location>
        <begin position="20"/>
        <end position="52"/>
    </location>
</feature>
<proteinExistence type="predicted"/>
<name>A0ABV9PRW3_9ACTN</name>
<organism evidence="3 4">
    <name type="scientific">Dietzia aurantiaca</name>
    <dbReference type="NCBI Taxonomy" id="983873"/>
    <lineage>
        <taxon>Bacteria</taxon>
        <taxon>Bacillati</taxon>
        <taxon>Actinomycetota</taxon>
        <taxon>Actinomycetes</taxon>
        <taxon>Mycobacteriales</taxon>
        <taxon>Dietziaceae</taxon>
        <taxon>Dietzia</taxon>
    </lineage>
</organism>
<dbReference type="Proteomes" id="UP001595836">
    <property type="component" value="Unassembled WGS sequence"/>
</dbReference>
<evidence type="ECO:0000313" key="3">
    <source>
        <dbReference type="EMBL" id="MFC4755675.1"/>
    </source>
</evidence>
<evidence type="ECO:0000313" key="4">
    <source>
        <dbReference type="Proteomes" id="UP001595836"/>
    </source>
</evidence>